<feature type="compositionally biased region" description="Low complexity" evidence="1">
    <location>
        <begin position="36"/>
        <end position="47"/>
    </location>
</feature>
<dbReference type="RefSeq" id="WP_091971444.1">
    <property type="nucleotide sequence ID" value="NZ_FOPM01000009.1"/>
</dbReference>
<evidence type="ECO:0000256" key="1">
    <source>
        <dbReference type="SAM" id="MobiDB-lite"/>
    </source>
</evidence>
<feature type="region of interest" description="Disordered" evidence="1">
    <location>
        <begin position="1"/>
        <end position="72"/>
    </location>
</feature>
<evidence type="ECO:0000313" key="2">
    <source>
        <dbReference type="EMBL" id="SFG73485.1"/>
    </source>
</evidence>
<feature type="compositionally biased region" description="Basic and acidic residues" evidence="1">
    <location>
        <begin position="1"/>
        <end position="10"/>
    </location>
</feature>
<dbReference type="EMBL" id="FOPM01000009">
    <property type="protein sequence ID" value="SFG73485.1"/>
    <property type="molecule type" value="Genomic_DNA"/>
</dbReference>
<feature type="compositionally biased region" description="Basic and acidic residues" evidence="1">
    <location>
        <begin position="61"/>
        <end position="72"/>
    </location>
</feature>
<sequence length="72" mass="7504">MPETHGESPRSAEGVSGPNDGRPGPPLTPNIRRHLGGALRAAYAARPADPPGERIAGLLNRLDDTTPDRAAD</sequence>
<evidence type="ECO:0008006" key="4">
    <source>
        <dbReference type="Google" id="ProtNLM"/>
    </source>
</evidence>
<reference evidence="3" key="1">
    <citation type="submission" date="2016-10" db="EMBL/GenBank/DDBJ databases">
        <authorList>
            <person name="Varghese N."/>
            <person name="Submissions S."/>
        </authorList>
    </citation>
    <scope>NUCLEOTIDE SEQUENCE [LARGE SCALE GENOMIC DNA]</scope>
    <source>
        <strain evidence="3">Gh-105</strain>
    </source>
</reference>
<proteinExistence type="predicted"/>
<dbReference type="Proteomes" id="UP000199229">
    <property type="component" value="Unassembled WGS sequence"/>
</dbReference>
<gene>
    <name evidence="2" type="ORF">SAMN05192565_10988</name>
</gene>
<organism evidence="2 3">
    <name type="scientific">Methylobacterium gossipiicola</name>
    <dbReference type="NCBI Taxonomy" id="582675"/>
    <lineage>
        <taxon>Bacteria</taxon>
        <taxon>Pseudomonadati</taxon>
        <taxon>Pseudomonadota</taxon>
        <taxon>Alphaproteobacteria</taxon>
        <taxon>Hyphomicrobiales</taxon>
        <taxon>Methylobacteriaceae</taxon>
        <taxon>Methylobacterium</taxon>
    </lineage>
</organism>
<evidence type="ECO:0000313" key="3">
    <source>
        <dbReference type="Proteomes" id="UP000199229"/>
    </source>
</evidence>
<protein>
    <recommendedName>
        <fullName evidence="4">Anti-sigma factor NepR domain-containing protein</fullName>
    </recommendedName>
</protein>
<dbReference type="AlphaFoldDB" id="A0A1I2U8H3"/>
<name>A0A1I2U8H3_9HYPH</name>
<accession>A0A1I2U8H3</accession>
<keyword evidence="3" id="KW-1185">Reference proteome</keyword>